<gene>
    <name evidence="1" type="ORF">SAMN05444004_11861</name>
</gene>
<evidence type="ECO:0000313" key="1">
    <source>
        <dbReference type="EMBL" id="SDZ51601.1"/>
    </source>
</evidence>
<evidence type="ECO:0000313" key="2">
    <source>
        <dbReference type="Proteomes" id="UP000198914"/>
    </source>
</evidence>
<reference evidence="2" key="1">
    <citation type="submission" date="2016-10" db="EMBL/GenBank/DDBJ databases">
        <authorList>
            <person name="Varghese N."/>
            <person name="Submissions S."/>
        </authorList>
    </citation>
    <scope>NUCLEOTIDE SEQUENCE [LARGE SCALE GENOMIC DNA]</scope>
    <source>
        <strain evidence="2">DSM 100420</strain>
    </source>
</reference>
<keyword evidence="2" id="KW-1185">Reference proteome</keyword>
<dbReference type="AlphaFoldDB" id="A0A1H3TP55"/>
<dbReference type="EMBL" id="FNPX01000018">
    <property type="protein sequence ID" value="SDZ51601.1"/>
    <property type="molecule type" value="Genomic_DNA"/>
</dbReference>
<protein>
    <submittedName>
        <fullName evidence="1">Uncharacterized protein</fullName>
    </submittedName>
</protein>
<sequence>MPLSTIKIDDEIFMADGAVGVGAVREVTPGKLTVYIEGYGDIMIGPDQIASAHDGKVLVKPETLPDHVQSHLEHVHDGEYRRPSEA</sequence>
<dbReference type="RefSeq" id="WP_092647488.1">
    <property type="nucleotide sequence ID" value="NZ_FNPX01000018.1"/>
</dbReference>
<accession>A0A1H3TP55</accession>
<dbReference type="OrthoDB" id="7659036at2"/>
<dbReference type="Proteomes" id="UP000198914">
    <property type="component" value="Unassembled WGS sequence"/>
</dbReference>
<name>A0A1H3TP55_9RHOB</name>
<dbReference type="STRING" id="1244108.SAMN05444004_11861"/>
<organism evidence="1 2">
    <name type="scientific">Jannaschia faecimaris</name>
    <dbReference type="NCBI Taxonomy" id="1244108"/>
    <lineage>
        <taxon>Bacteria</taxon>
        <taxon>Pseudomonadati</taxon>
        <taxon>Pseudomonadota</taxon>
        <taxon>Alphaproteobacteria</taxon>
        <taxon>Rhodobacterales</taxon>
        <taxon>Roseobacteraceae</taxon>
        <taxon>Jannaschia</taxon>
    </lineage>
</organism>
<proteinExistence type="predicted"/>